<gene>
    <name evidence="2" type="primary">1</name>
    <name evidence="2" type="ORF">SEA_PUPPER_1</name>
</gene>
<dbReference type="KEGG" id="vg:64766063"/>
<evidence type="ECO:0000313" key="3">
    <source>
        <dbReference type="Proteomes" id="UP000318375"/>
    </source>
</evidence>
<protein>
    <submittedName>
        <fullName evidence="2">Uncharacterized protein</fullName>
    </submittedName>
</protein>
<feature type="compositionally biased region" description="Polar residues" evidence="1">
    <location>
        <begin position="51"/>
        <end position="69"/>
    </location>
</feature>
<dbReference type="Proteomes" id="UP000318375">
    <property type="component" value="Segment"/>
</dbReference>
<proteinExistence type="predicted"/>
<evidence type="ECO:0000313" key="2">
    <source>
        <dbReference type="EMBL" id="QDF18488.1"/>
    </source>
</evidence>
<dbReference type="EMBL" id="MK977695">
    <property type="protein sequence ID" value="QDF18488.1"/>
    <property type="molecule type" value="Genomic_DNA"/>
</dbReference>
<dbReference type="RefSeq" id="YP_010058790.1">
    <property type="nucleotide sequence ID" value="NC_054723.1"/>
</dbReference>
<sequence length="208" mass="23040">MADYARFPFPRDLHARWKAEAALQGKTLTGLLRDVITALEETRDEKCDETPITSTTVGASWSAESTTPVDHNPGFMERTHEVMAKGGYLGPVAEFALRAGDEPYYGLGQFGPDADPHDGVAIKPEGETEFDADAIRAKLGHVSSPPRTIEPYVSEHVFGSDEWWQGHPLFRDGEWAGEVNPFGSDAHYMGGDRLRALKREIQHYEPEG</sequence>
<keyword evidence="3" id="KW-1185">Reference proteome</keyword>
<name>A0A4Y6EIC4_9CAUD</name>
<dbReference type="GeneID" id="64766063"/>
<evidence type="ECO:0000256" key="1">
    <source>
        <dbReference type="SAM" id="MobiDB-lite"/>
    </source>
</evidence>
<reference evidence="2 3" key="1">
    <citation type="submission" date="2019-05" db="EMBL/GenBank/DDBJ databases">
        <authorList>
            <person name="Pope W.H."/>
            <person name="Garlena R.A."/>
            <person name="Russell D.A."/>
            <person name="Jacobs-Sera D."/>
            <person name="Hatfull G.F."/>
        </authorList>
    </citation>
    <scope>NUCLEOTIDE SEQUENCE [LARGE SCALE GENOMIC DNA]</scope>
</reference>
<feature type="region of interest" description="Disordered" evidence="1">
    <location>
        <begin position="46"/>
        <end position="74"/>
    </location>
</feature>
<organism evidence="2 3">
    <name type="scientific">Gordonia phage Pupper</name>
    <dbReference type="NCBI Taxonomy" id="2571249"/>
    <lineage>
        <taxon>Viruses</taxon>
        <taxon>Duplodnaviria</taxon>
        <taxon>Heunggongvirae</taxon>
        <taxon>Uroviricota</taxon>
        <taxon>Caudoviricetes</taxon>
        <taxon>Puppervirus</taxon>
        <taxon>Puppervirus Pupper</taxon>
    </lineage>
</organism>
<accession>A0A4Y6EIC4</accession>